<evidence type="ECO:0000256" key="6">
    <source>
        <dbReference type="ARBA" id="ARBA00022839"/>
    </source>
</evidence>
<keyword evidence="13" id="KW-1185">Reference proteome</keyword>
<keyword evidence="2" id="KW-0547">Nucleotide-binding</keyword>
<dbReference type="InterPro" id="IPR027417">
    <property type="entry name" value="P-loop_NTPase"/>
</dbReference>
<evidence type="ECO:0000256" key="3">
    <source>
        <dbReference type="ARBA" id="ARBA00022763"/>
    </source>
</evidence>
<dbReference type="GO" id="GO:0004527">
    <property type="term" value="F:exonuclease activity"/>
    <property type="evidence" value="ECO:0007669"/>
    <property type="project" value="UniProtKB-KW"/>
</dbReference>
<dbReference type="OrthoDB" id="9810135at2"/>
<dbReference type="GO" id="GO:0003677">
    <property type="term" value="F:DNA binding"/>
    <property type="evidence" value="ECO:0007669"/>
    <property type="project" value="UniProtKB-KW"/>
</dbReference>
<dbReference type="InterPro" id="IPR011335">
    <property type="entry name" value="Restrct_endonuc-II-like"/>
</dbReference>
<dbReference type="GO" id="GO:0043138">
    <property type="term" value="F:3'-5' DNA helicase activity"/>
    <property type="evidence" value="ECO:0007669"/>
    <property type="project" value="TreeGrafter"/>
</dbReference>
<keyword evidence="3" id="KW-0227">DNA damage</keyword>
<comment type="caution">
    <text evidence="12">The sequence shown here is derived from an EMBL/GenBank/DDBJ whole genome shotgun (WGS) entry which is preliminary data.</text>
</comment>
<dbReference type="InterPro" id="IPR011604">
    <property type="entry name" value="PDDEXK-like_dom_sf"/>
</dbReference>
<dbReference type="Gene3D" id="3.40.50.300">
    <property type="entry name" value="P-loop containing nucleotide triphosphate hydrolases"/>
    <property type="match status" value="1"/>
</dbReference>
<keyword evidence="8" id="KW-0238">DNA-binding</keyword>
<dbReference type="Gene3D" id="3.90.320.10">
    <property type="match status" value="2"/>
</dbReference>
<reference evidence="12 13" key="1">
    <citation type="submission" date="2017-11" db="EMBL/GenBank/DDBJ databases">
        <title>Genomic Encyclopedia of Archaeal and Bacterial Type Strains, Phase II (KMG-II): From Individual Species to Whole Genera.</title>
        <authorList>
            <person name="Goeker M."/>
        </authorList>
    </citation>
    <scope>NUCLEOTIDE SEQUENCE [LARGE SCALE GENOMIC DNA]</scope>
    <source>
        <strain evidence="12 13">DSM 27268</strain>
    </source>
</reference>
<evidence type="ECO:0000313" key="13">
    <source>
        <dbReference type="Proteomes" id="UP000230000"/>
    </source>
</evidence>
<dbReference type="SUPFAM" id="SSF52540">
    <property type="entry name" value="P-loop containing nucleoside triphosphate hydrolases"/>
    <property type="match status" value="1"/>
</dbReference>
<organism evidence="12 13">
    <name type="scientific">Thermoflavifilum aggregans</name>
    <dbReference type="NCBI Taxonomy" id="454188"/>
    <lineage>
        <taxon>Bacteria</taxon>
        <taxon>Pseudomonadati</taxon>
        <taxon>Bacteroidota</taxon>
        <taxon>Chitinophagia</taxon>
        <taxon>Chitinophagales</taxon>
        <taxon>Chitinophagaceae</taxon>
        <taxon>Thermoflavifilum</taxon>
    </lineage>
</organism>
<keyword evidence="5" id="KW-0347">Helicase</keyword>
<evidence type="ECO:0000256" key="4">
    <source>
        <dbReference type="ARBA" id="ARBA00022801"/>
    </source>
</evidence>
<dbReference type="Pfam" id="PF12705">
    <property type="entry name" value="PDDEXK_1"/>
    <property type="match status" value="1"/>
</dbReference>
<dbReference type="Gene3D" id="1.10.486.10">
    <property type="entry name" value="PCRA, domain 4"/>
    <property type="match status" value="1"/>
</dbReference>
<dbReference type="GO" id="GO:0000725">
    <property type="term" value="P:recombinational repair"/>
    <property type="evidence" value="ECO:0007669"/>
    <property type="project" value="TreeGrafter"/>
</dbReference>
<evidence type="ECO:0000256" key="8">
    <source>
        <dbReference type="ARBA" id="ARBA00023125"/>
    </source>
</evidence>
<dbReference type="PANTHER" id="PTHR11070">
    <property type="entry name" value="UVRD / RECB / PCRA DNA HELICASE FAMILY MEMBER"/>
    <property type="match status" value="1"/>
</dbReference>
<name>A0A2M9CS20_9BACT</name>
<dbReference type="Proteomes" id="UP000230000">
    <property type="component" value="Unassembled WGS sequence"/>
</dbReference>
<gene>
    <name evidence="12" type="ORF">BXY57_0266</name>
</gene>
<evidence type="ECO:0000313" key="12">
    <source>
        <dbReference type="EMBL" id="PJJ74704.1"/>
    </source>
</evidence>
<evidence type="ECO:0000256" key="9">
    <source>
        <dbReference type="ARBA" id="ARBA00023204"/>
    </source>
</evidence>
<dbReference type="InterPro" id="IPR000212">
    <property type="entry name" value="DNA_helicase_UvrD/REP"/>
</dbReference>
<keyword evidence="4" id="KW-0378">Hydrolase</keyword>
<dbReference type="EMBL" id="PGFG01000001">
    <property type="protein sequence ID" value="PJJ74704.1"/>
    <property type="molecule type" value="Genomic_DNA"/>
</dbReference>
<dbReference type="InterPro" id="IPR038726">
    <property type="entry name" value="PDDEXK_AddAB-type"/>
</dbReference>
<keyword evidence="9" id="KW-0234">DNA repair</keyword>
<dbReference type="InterPro" id="IPR014017">
    <property type="entry name" value="DNA_helicase_UvrD-like_C"/>
</dbReference>
<evidence type="ECO:0000256" key="1">
    <source>
        <dbReference type="ARBA" id="ARBA00022722"/>
    </source>
</evidence>
<feature type="domain" description="UvrD-like helicase C-terminal" evidence="11">
    <location>
        <begin position="1"/>
        <end position="266"/>
    </location>
</feature>
<dbReference type="Pfam" id="PF13361">
    <property type="entry name" value="UvrD_C"/>
    <property type="match status" value="1"/>
</dbReference>
<evidence type="ECO:0000256" key="7">
    <source>
        <dbReference type="ARBA" id="ARBA00022840"/>
    </source>
</evidence>
<accession>A0A2M9CS20</accession>
<keyword evidence="7" id="KW-0067">ATP-binding</keyword>
<keyword evidence="6" id="KW-0269">Exonuclease</keyword>
<dbReference type="PROSITE" id="PS51217">
    <property type="entry name" value="UVRD_HELICASE_CTER"/>
    <property type="match status" value="1"/>
</dbReference>
<dbReference type="PANTHER" id="PTHR11070:SF2">
    <property type="entry name" value="ATP-DEPENDENT DNA HELICASE SRS2"/>
    <property type="match status" value="1"/>
</dbReference>
<dbReference type="SUPFAM" id="SSF52980">
    <property type="entry name" value="Restriction endonuclease-like"/>
    <property type="match status" value="1"/>
</dbReference>
<evidence type="ECO:0000259" key="11">
    <source>
        <dbReference type="PROSITE" id="PS51217"/>
    </source>
</evidence>
<evidence type="ECO:0000256" key="10">
    <source>
        <dbReference type="ARBA" id="ARBA00034923"/>
    </source>
</evidence>
<dbReference type="GO" id="GO:0005524">
    <property type="term" value="F:ATP binding"/>
    <property type="evidence" value="ECO:0007669"/>
    <property type="project" value="UniProtKB-KW"/>
</dbReference>
<proteinExistence type="predicted"/>
<sequence length="671" mass="78528">MLKPMAIELKSYPTPSDEMIGIAEEIEKLIRQDEVAPSEIAVVFRENKQLDEMAAYLQYKKIPFQLVRKENLLRNYFIQQIILMLEWVALEANRPGSGDHHLFKLLHFKWFDLPAELIARVQMDFIRQKFVGQESFRLYLQDLQKQGNQLFTPEEIQKLKSVSDLLEAWIRDVYNEPLQNFFCRVLDESRVLKMASQAPDSSFLIHLMKTLFEFLQAENQRNPDLTLEGWIQIIRKMEKYKLTIPYESQIGDEHCVQLLTAHGTKGLEFDYVFIDGCVEKNWEKKRGRNIGFSLPPALKIQMSSYSQSDLKEEDERRLFYVALTRARKYVQISYAEKDNQGNTLQKSEFLDEILISSHIIVNPQRQAYSQQNSLTDFYVNILQDSLNQAMRQQYSQSFLQHLVSNFKLNPTALNKYLYCPRSFFYESLLQVPQAQLMHSIYGQAIHHALKQVANSHSQGNGVNIGKAQNDFEWFMHQNRHHFKPDDFVRHLQHGNEVLQNYLNQVFSNWGNIKETEKDFQAHINHVPIKGRLDKIEIQNGITRVVDYKTGNPDRADNKLRRYNPENGKKGYDDHDYWIQAVMYVMLLQENGYTQVDTVVFDFVEPDKTDRFRTESVSVDSSDITLVEQLLTYAWEQIQSLSFPCCQRPDCHWCAFEQTLAAGAPVLGLDKE</sequence>
<dbReference type="AlphaFoldDB" id="A0A2M9CS20"/>
<evidence type="ECO:0000256" key="2">
    <source>
        <dbReference type="ARBA" id="ARBA00022741"/>
    </source>
</evidence>
<keyword evidence="1" id="KW-0540">Nuclease</keyword>
<evidence type="ECO:0000256" key="5">
    <source>
        <dbReference type="ARBA" id="ARBA00022806"/>
    </source>
</evidence>
<protein>
    <recommendedName>
        <fullName evidence="10">DNA 3'-5' helicase II</fullName>
    </recommendedName>
</protein>